<evidence type="ECO:0000256" key="4">
    <source>
        <dbReference type="ARBA" id="ARBA00004741"/>
    </source>
</evidence>
<evidence type="ECO:0000313" key="23">
    <source>
        <dbReference type="EMBL" id="EIC28302.1"/>
    </source>
</evidence>
<dbReference type="InterPro" id="IPR008242">
    <property type="entry name" value="Chor_mutase/pphenate_deHydtase"/>
</dbReference>
<comment type="catalytic activity">
    <reaction evidence="18">
        <text>prephenate + H(+) = 3-phenylpyruvate + CO2 + H2O</text>
        <dbReference type="Rhea" id="RHEA:21648"/>
        <dbReference type="ChEBI" id="CHEBI:15377"/>
        <dbReference type="ChEBI" id="CHEBI:15378"/>
        <dbReference type="ChEBI" id="CHEBI:16526"/>
        <dbReference type="ChEBI" id="CHEBI:18005"/>
        <dbReference type="ChEBI" id="CHEBI:29934"/>
        <dbReference type="EC" id="4.2.1.51"/>
    </reaction>
</comment>
<keyword evidence="10" id="KW-0028">Amino-acid biosynthesis</keyword>
<evidence type="ECO:0000256" key="3">
    <source>
        <dbReference type="ARBA" id="ARBA00004496"/>
    </source>
</evidence>
<dbReference type="CDD" id="cd04905">
    <property type="entry name" value="ACT_CM-PDT"/>
    <property type="match status" value="1"/>
</dbReference>
<comment type="subcellular location">
    <subcellularLocation>
        <location evidence="3">Cytoplasm</location>
    </subcellularLocation>
</comment>
<dbReference type="PANTHER" id="PTHR21022">
    <property type="entry name" value="PREPHENATE DEHYDRATASE P PROTEIN"/>
    <property type="match status" value="1"/>
</dbReference>
<feature type="domain" description="Chorismate mutase" evidence="20">
    <location>
        <begin position="4"/>
        <end position="96"/>
    </location>
</feature>
<keyword evidence="15" id="KW-0511">Multifunctional enzyme</keyword>
<keyword evidence="24" id="KW-1185">Reference proteome</keyword>
<dbReference type="UniPathway" id="UPA00121">
    <property type="reaction ID" value="UER00345"/>
</dbReference>
<dbReference type="SUPFAM" id="SSF53850">
    <property type="entry name" value="Periplasmic binding protein-like II"/>
    <property type="match status" value="1"/>
</dbReference>
<dbReference type="Pfam" id="PF00800">
    <property type="entry name" value="PDT"/>
    <property type="match status" value="1"/>
</dbReference>
<feature type="domain" description="Prephenate dehydratase" evidence="21">
    <location>
        <begin position="96"/>
        <end position="271"/>
    </location>
</feature>
<evidence type="ECO:0000256" key="2">
    <source>
        <dbReference type="ARBA" id="ARBA00002364"/>
    </source>
</evidence>
<keyword evidence="13" id="KW-0413">Isomerase</keyword>
<evidence type="ECO:0000256" key="7">
    <source>
        <dbReference type="ARBA" id="ARBA00013147"/>
    </source>
</evidence>
<dbReference type="SUPFAM" id="SSF55021">
    <property type="entry name" value="ACT-like"/>
    <property type="match status" value="1"/>
</dbReference>
<dbReference type="PROSITE" id="PS51168">
    <property type="entry name" value="CHORISMATE_MUT_2"/>
    <property type="match status" value="1"/>
</dbReference>
<dbReference type="FunFam" id="3.40.190.10:FF:000034">
    <property type="entry name" value="Chorismate mutase/prephenate dehydratase"/>
    <property type="match status" value="1"/>
</dbReference>
<proteinExistence type="predicted"/>
<feature type="site" description="Essential for prephenate dehydratase activity" evidence="19">
    <location>
        <position position="264"/>
    </location>
</feature>
<dbReference type="eggNOG" id="COG0077">
    <property type="taxonomic scope" value="Bacteria"/>
</dbReference>
<evidence type="ECO:0000256" key="13">
    <source>
        <dbReference type="ARBA" id="ARBA00023235"/>
    </source>
</evidence>
<dbReference type="GO" id="GO:0009094">
    <property type="term" value="P:L-phenylalanine biosynthetic process"/>
    <property type="evidence" value="ECO:0007669"/>
    <property type="project" value="UniProtKB-UniPathway"/>
</dbReference>
<evidence type="ECO:0000256" key="1">
    <source>
        <dbReference type="ARBA" id="ARBA00000824"/>
    </source>
</evidence>
<evidence type="ECO:0000259" key="20">
    <source>
        <dbReference type="PROSITE" id="PS51168"/>
    </source>
</evidence>
<dbReference type="InterPro" id="IPR002701">
    <property type="entry name" value="CM_II_prokaryot"/>
</dbReference>
<dbReference type="NCBIfam" id="NF008865">
    <property type="entry name" value="PRK11898.1"/>
    <property type="match status" value="1"/>
</dbReference>
<comment type="catalytic activity">
    <reaction evidence="1">
        <text>chorismate = prephenate</text>
        <dbReference type="Rhea" id="RHEA:13897"/>
        <dbReference type="ChEBI" id="CHEBI:29748"/>
        <dbReference type="ChEBI" id="CHEBI:29934"/>
        <dbReference type="EC" id="5.4.99.5"/>
    </reaction>
</comment>
<keyword evidence="11" id="KW-0057">Aromatic amino acid biosynthesis</keyword>
<dbReference type="Gene3D" id="1.20.59.10">
    <property type="entry name" value="Chorismate mutase"/>
    <property type="match status" value="1"/>
</dbReference>
<dbReference type="AlphaFoldDB" id="H8GN73"/>
<dbReference type="PROSITE" id="PS51171">
    <property type="entry name" value="PREPHENATE_DEHYDR_3"/>
    <property type="match status" value="1"/>
</dbReference>
<dbReference type="EC" id="5.4.99.5" evidence="6"/>
<evidence type="ECO:0000256" key="11">
    <source>
        <dbReference type="ARBA" id="ARBA00023141"/>
    </source>
</evidence>
<sequence>MSSIPSVRPLAEIRTEIDAIDAEILRLINRRAQCAEEVAKAKIADGEQGTFYRPDREAMVLRRIKDLNRGPLPDPTAMRFFRELMSACLALEKPLEVAFLGPEGTFSQQAVFKHFGSSVNTQPVAAISDVFNAVELDKCHFGVVPVENSTEGVINHTLDRFLMSPLRICGEVEVRVHQNLMGHAASLSEIREIFSHQQSLAQCRLWLDRHLPQVKVTAVSSNAEAARLASLDKHAAAIAGVAAAEVYQLPVLETSIEDQANNTTRFIVIGKQDSAPTGKDKTSLVFSTGNQPGALYKALESFAKFGIGMVNIESRPSRQGLWEYVFFIDIDGHGADPKVAEALGLLRANVNMLKLLGSYPKAVL</sequence>
<evidence type="ECO:0000256" key="18">
    <source>
        <dbReference type="ARBA" id="ARBA00047848"/>
    </source>
</evidence>
<evidence type="ECO:0000259" key="22">
    <source>
        <dbReference type="PROSITE" id="PS51671"/>
    </source>
</evidence>
<accession>H8GN73</accession>
<evidence type="ECO:0000256" key="15">
    <source>
        <dbReference type="ARBA" id="ARBA00023268"/>
    </source>
</evidence>
<dbReference type="PIRSF" id="PIRSF001500">
    <property type="entry name" value="Chor_mut_pdt_Ppr"/>
    <property type="match status" value="1"/>
</dbReference>
<dbReference type="Gene3D" id="3.30.70.260">
    <property type="match status" value="1"/>
</dbReference>
<evidence type="ECO:0000259" key="21">
    <source>
        <dbReference type="PROSITE" id="PS51171"/>
    </source>
</evidence>
<dbReference type="Pfam" id="PF01817">
    <property type="entry name" value="CM_2"/>
    <property type="match status" value="1"/>
</dbReference>
<evidence type="ECO:0000256" key="14">
    <source>
        <dbReference type="ARBA" id="ARBA00023239"/>
    </source>
</evidence>
<dbReference type="PROSITE" id="PS00857">
    <property type="entry name" value="PREPHENATE_DEHYDR_1"/>
    <property type="match status" value="1"/>
</dbReference>
<feature type="domain" description="ACT" evidence="22">
    <location>
        <begin position="283"/>
        <end position="360"/>
    </location>
</feature>
<protein>
    <recommendedName>
        <fullName evidence="8">Bifunctional chorismate mutase/prephenate dehydratase</fullName>
        <ecNumber evidence="7">4.2.1.51</ecNumber>
        <ecNumber evidence="6">5.4.99.5</ecNumber>
    </recommendedName>
    <alternativeName>
        <fullName evidence="17">Chorismate mutase-prephenate dehydratase</fullName>
    </alternativeName>
    <alternativeName>
        <fullName evidence="16">p-protein</fullName>
    </alternativeName>
</protein>
<evidence type="ECO:0000256" key="5">
    <source>
        <dbReference type="ARBA" id="ARBA00004817"/>
    </source>
</evidence>
<comment type="pathway">
    <text evidence="4">Amino-acid biosynthesis; L-phenylalanine biosynthesis; phenylpyruvate from prephenate: step 1/1.</text>
</comment>
<dbReference type="eggNOG" id="COG1605">
    <property type="taxonomic scope" value="Bacteria"/>
</dbReference>
<evidence type="ECO:0000256" key="9">
    <source>
        <dbReference type="ARBA" id="ARBA00022490"/>
    </source>
</evidence>
<evidence type="ECO:0000256" key="10">
    <source>
        <dbReference type="ARBA" id="ARBA00022605"/>
    </source>
</evidence>
<dbReference type="GO" id="GO:0046417">
    <property type="term" value="P:chorismate metabolic process"/>
    <property type="evidence" value="ECO:0007669"/>
    <property type="project" value="InterPro"/>
</dbReference>
<dbReference type="InterPro" id="IPR036263">
    <property type="entry name" value="Chorismate_II_sf"/>
</dbReference>
<dbReference type="InterPro" id="IPR018528">
    <property type="entry name" value="Preph_deHydtase_CS"/>
</dbReference>
<comment type="pathway">
    <text evidence="5">Metabolic intermediate biosynthesis; prephenate biosynthesis; prephenate from chorismate: step 1/1.</text>
</comment>
<dbReference type="InterPro" id="IPR036979">
    <property type="entry name" value="CM_dom_sf"/>
</dbReference>
<keyword evidence="9" id="KW-0963">Cytoplasm</keyword>
<evidence type="ECO:0000256" key="6">
    <source>
        <dbReference type="ARBA" id="ARBA00012404"/>
    </source>
</evidence>
<comment type="function">
    <text evidence="2">Catalyzes the Claisen rearrangement of chorismate to prephenate and the decarboxylation/dehydration of prephenate to phenylpyruvate.</text>
</comment>
<dbReference type="UniPathway" id="UPA00120">
    <property type="reaction ID" value="UER00203"/>
</dbReference>
<dbReference type="PROSITE" id="PS51671">
    <property type="entry name" value="ACT"/>
    <property type="match status" value="1"/>
</dbReference>
<evidence type="ECO:0000256" key="8">
    <source>
        <dbReference type="ARBA" id="ARBA00014401"/>
    </source>
</evidence>
<dbReference type="GO" id="GO:0004664">
    <property type="term" value="F:prephenate dehydratase activity"/>
    <property type="evidence" value="ECO:0007669"/>
    <property type="project" value="UniProtKB-EC"/>
</dbReference>
<dbReference type="NCBIfam" id="TIGR01807">
    <property type="entry name" value="CM_P2"/>
    <property type="match status" value="1"/>
</dbReference>
<dbReference type="EC" id="4.2.1.51" evidence="7"/>
<organism evidence="23 24">
    <name type="scientific">Methylomicrobium album BG8</name>
    <dbReference type="NCBI Taxonomy" id="686340"/>
    <lineage>
        <taxon>Bacteria</taxon>
        <taxon>Pseudomonadati</taxon>
        <taxon>Pseudomonadota</taxon>
        <taxon>Gammaproteobacteria</taxon>
        <taxon>Methylococcales</taxon>
        <taxon>Methylococcaceae</taxon>
        <taxon>Methylomicrobium</taxon>
    </lineage>
</organism>
<gene>
    <name evidence="23" type="ORF">Metal_0449</name>
</gene>
<dbReference type="InterPro" id="IPR010957">
    <property type="entry name" value="G/b/e-P-prot_chorismate_mutase"/>
</dbReference>
<dbReference type="FunFam" id="3.40.190.10:FF:000029">
    <property type="entry name" value="Chorismate mutase/Prephenate dehydratase"/>
    <property type="match status" value="1"/>
</dbReference>
<evidence type="ECO:0000256" key="16">
    <source>
        <dbReference type="ARBA" id="ARBA00031175"/>
    </source>
</evidence>
<dbReference type="GO" id="GO:0005737">
    <property type="term" value="C:cytoplasm"/>
    <property type="evidence" value="ECO:0007669"/>
    <property type="project" value="UniProtKB-SubCell"/>
</dbReference>
<dbReference type="SUPFAM" id="SSF48600">
    <property type="entry name" value="Chorismate mutase II"/>
    <property type="match status" value="1"/>
</dbReference>
<dbReference type="GO" id="GO:0004106">
    <property type="term" value="F:chorismate mutase activity"/>
    <property type="evidence" value="ECO:0007669"/>
    <property type="project" value="UniProtKB-EC"/>
</dbReference>
<dbReference type="InterPro" id="IPR002912">
    <property type="entry name" value="ACT_dom"/>
</dbReference>
<dbReference type="STRING" id="686340.Metal_0449"/>
<evidence type="ECO:0000256" key="12">
    <source>
        <dbReference type="ARBA" id="ARBA00023222"/>
    </source>
</evidence>
<keyword evidence="12" id="KW-0584">Phenylalanine biosynthesis</keyword>
<dbReference type="FunFam" id="3.30.70.260:FF:000012">
    <property type="entry name" value="Prephenate dehydratase"/>
    <property type="match status" value="1"/>
</dbReference>
<dbReference type="HOGENOM" id="CLU_035008_0_1_6"/>
<evidence type="ECO:0000256" key="19">
    <source>
        <dbReference type="PIRSR" id="PIRSR001500-2"/>
    </source>
</evidence>
<dbReference type="Gene3D" id="3.40.190.10">
    <property type="entry name" value="Periplasmic binding protein-like II"/>
    <property type="match status" value="2"/>
</dbReference>
<dbReference type="CDD" id="cd13630">
    <property type="entry name" value="PBP2_PDT_1"/>
    <property type="match status" value="1"/>
</dbReference>
<dbReference type="InterPro" id="IPR045865">
    <property type="entry name" value="ACT-like_dom_sf"/>
</dbReference>
<reference evidence="23 24" key="1">
    <citation type="journal article" date="2013" name="Genome Announc.">
        <title>Genome Sequence of the Obligate Gammaproteobacterial Methanotroph Methylomicrobium album Strain BG8.</title>
        <authorList>
            <person name="Kits K.D."/>
            <person name="Kalyuzhnaya M.G."/>
            <person name="Klotz M.G."/>
            <person name="Jetten M.S."/>
            <person name="Op den Camp H.J."/>
            <person name="Vuilleumier S."/>
            <person name="Bringel F."/>
            <person name="Dispirito A.A."/>
            <person name="Murrell J.C."/>
            <person name="Bruce D."/>
            <person name="Cheng J.F."/>
            <person name="Copeland A."/>
            <person name="Goodwin L."/>
            <person name="Hauser L."/>
            <person name="Lajus A."/>
            <person name="Land M.L."/>
            <person name="Lapidus A."/>
            <person name="Lucas S."/>
            <person name="Medigue C."/>
            <person name="Pitluck S."/>
            <person name="Woyke T."/>
            <person name="Zeytun A."/>
            <person name="Stein L.Y."/>
        </authorList>
    </citation>
    <scope>NUCLEOTIDE SEQUENCE [LARGE SCALE GENOMIC DNA]</scope>
    <source>
        <strain evidence="23 24">BG8</strain>
    </source>
</reference>
<name>H8GN73_METAL</name>
<dbReference type="EMBL" id="CM001475">
    <property type="protein sequence ID" value="EIC28302.1"/>
    <property type="molecule type" value="Genomic_DNA"/>
</dbReference>
<evidence type="ECO:0000256" key="17">
    <source>
        <dbReference type="ARBA" id="ARBA00031520"/>
    </source>
</evidence>
<dbReference type="PANTHER" id="PTHR21022:SF19">
    <property type="entry name" value="PREPHENATE DEHYDRATASE-RELATED"/>
    <property type="match status" value="1"/>
</dbReference>
<dbReference type="Proteomes" id="UP000005090">
    <property type="component" value="Chromosome"/>
</dbReference>
<dbReference type="SMART" id="SM00830">
    <property type="entry name" value="CM_2"/>
    <property type="match status" value="1"/>
</dbReference>
<dbReference type="InterPro" id="IPR001086">
    <property type="entry name" value="Preph_deHydtase"/>
</dbReference>
<evidence type="ECO:0000313" key="24">
    <source>
        <dbReference type="Proteomes" id="UP000005090"/>
    </source>
</evidence>
<keyword evidence="14" id="KW-0456">Lyase</keyword>